<keyword evidence="4" id="KW-1185">Reference proteome</keyword>
<dbReference type="GO" id="GO:0043531">
    <property type="term" value="F:ADP binding"/>
    <property type="evidence" value="ECO:0007669"/>
    <property type="project" value="InterPro"/>
</dbReference>
<dbReference type="Gene3D" id="3.40.50.300">
    <property type="entry name" value="P-loop containing nucleotide triphosphate hydrolases"/>
    <property type="match status" value="1"/>
</dbReference>
<evidence type="ECO:0000313" key="3">
    <source>
        <dbReference type="EMBL" id="KAK6788838.1"/>
    </source>
</evidence>
<dbReference type="PANTHER" id="PTHR36766:SF52">
    <property type="entry name" value="LATE BLIGHT RESISTANCE PROTEIN HOMOLOG R1B-8"/>
    <property type="match status" value="1"/>
</dbReference>
<reference evidence="3 4" key="1">
    <citation type="submission" date="2024-02" db="EMBL/GenBank/DDBJ databases">
        <title>de novo genome assembly of Solanum bulbocastanum strain 11H21.</title>
        <authorList>
            <person name="Hosaka A.J."/>
        </authorList>
    </citation>
    <scope>NUCLEOTIDE SEQUENCE [LARGE SCALE GENOMIC DNA]</scope>
    <source>
        <tissue evidence="3">Young leaves</tissue>
    </source>
</reference>
<gene>
    <name evidence="3" type="ORF">RDI58_012636</name>
</gene>
<sequence length="123" mass="13875">METVSECSTSINDIAADNDEIVELSGNIVTVSGMGGIGKTTLARKTHDHLPIRYHFDLTISQEYRSRNVLLDALHCISKQTDIFIGKDYDKKNSSELADLVQKNLKGRRYPVVVDDDVWDELY</sequence>
<evidence type="ECO:0000313" key="4">
    <source>
        <dbReference type="Proteomes" id="UP001371456"/>
    </source>
</evidence>
<dbReference type="PANTHER" id="PTHR36766">
    <property type="entry name" value="PLANT BROAD-SPECTRUM MILDEW RESISTANCE PROTEIN RPW8"/>
    <property type="match status" value="1"/>
</dbReference>
<proteinExistence type="predicted"/>
<protein>
    <recommendedName>
        <fullName evidence="2">NB-ARC domain-containing protein</fullName>
    </recommendedName>
</protein>
<dbReference type="SUPFAM" id="SSF52540">
    <property type="entry name" value="P-loop containing nucleoside triphosphate hydrolases"/>
    <property type="match status" value="1"/>
</dbReference>
<feature type="domain" description="NB-ARC" evidence="2">
    <location>
        <begin position="26"/>
        <end position="121"/>
    </location>
</feature>
<dbReference type="PRINTS" id="PR00364">
    <property type="entry name" value="DISEASERSIST"/>
</dbReference>
<name>A0AAN8THZ0_SOLBU</name>
<dbReference type="Pfam" id="PF00931">
    <property type="entry name" value="NB-ARC"/>
    <property type="match status" value="1"/>
</dbReference>
<evidence type="ECO:0000256" key="1">
    <source>
        <dbReference type="ARBA" id="ARBA00022821"/>
    </source>
</evidence>
<dbReference type="EMBL" id="JBANQN010000005">
    <property type="protein sequence ID" value="KAK6788838.1"/>
    <property type="molecule type" value="Genomic_DNA"/>
</dbReference>
<comment type="caution">
    <text evidence="3">The sequence shown here is derived from an EMBL/GenBank/DDBJ whole genome shotgun (WGS) entry which is preliminary data.</text>
</comment>
<dbReference type="InterPro" id="IPR002182">
    <property type="entry name" value="NB-ARC"/>
</dbReference>
<dbReference type="AlphaFoldDB" id="A0AAN8THZ0"/>
<dbReference type="GO" id="GO:0006952">
    <property type="term" value="P:defense response"/>
    <property type="evidence" value="ECO:0007669"/>
    <property type="project" value="UniProtKB-KW"/>
</dbReference>
<keyword evidence="1" id="KW-0611">Plant defense</keyword>
<dbReference type="InterPro" id="IPR027417">
    <property type="entry name" value="P-loop_NTPase"/>
</dbReference>
<dbReference type="Proteomes" id="UP001371456">
    <property type="component" value="Unassembled WGS sequence"/>
</dbReference>
<organism evidence="3 4">
    <name type="scientific">Solanum bulbocastanum</name>
    <name type="common">Wild potato</name>
    <dbReference type="NCBI Taxonomy" id="147425"/>
    <lineage>
        <taxon>Eukaryota</taxon>
        <taxon>Viridiplantae</taxon>
        <taxon>Streptophyta</taxon>
        <taxon>Embryophyta</taxon>
        <taxon>Tracheophyta</taxon>
        <taxon>Spermatophyta</taxon>
        <taxon>Magnoliopsida</taxon>
        <taxon>eudicotyledons</taxon>
        <taxon>Gunneridae</taxon>
        <taxon>Pentapetalae</taxon>
        <taxon>asterids</taxon>
        <taxon>lamiids</taxon>
        <taxon>Solanales</taxon>
        <taxon>Solanaceae</taxon>
        <taxon>Solanoideae</taxon>
        <taxon>Solaneae</taxon>
        <taxon>Solanum</taxon>
    </lineage>
</organism>
<accession>A0AAN8THZ0</accession>
<evidence type="ECO:0000259" key="2">
    <source>
        <dbReference type="Pfam" id="PF00931"/>
    </source>
</evidence>